<gene>
    <name evidence="3" type="ORF">ATW55_14655</name>
</gene>
<dbReference type="RefSeq" id="WP_067713648.1">
    <property type="nucleotide sequence ID" value="NZ_LPVJ01000016.1"/>
</dbReference>
<dbReference type="InterPro" id="IPR009061">
    <property type="entry name" value="DNA-bd_dom_put_sf"/>
</dbReference>
<dbReference type="InterPro" id="IPR012925">
    <property type="entry name" value="TipAS_dom"/>
</dbReference>
<dbReference type="SUPFAM" id="SSF46955">
    <property type="entry name" value="Putative DNA-binding domain"/>
    <property type="match status" value="1"/>
</dbReference>
<dbReference type="Pfam" id="PF13411">
    <property type="entry name" value="MerR_1"/>
    <property type="match status" value="1"/>
</dbReference>
<dbReference type="GO" id="GO:0003677">
    <property type="term" value="F:DNA binding"/>
    <property type="evidence" value="ECO:0007669"/>
    <property type="project" value="UniProtKB-KW"/>
</dbReference>
<dbReference type="PANTHER" id="PTHR30204">
    <property type="entry name" value="REDOX-CYCLING DRUG-SENSING TRANSCRIPTIONAL ACTIVATOR SOXR"/>
    <property type="match status" value="1"/>
</dbReference>
<dbReference type="OrthoDB" id="1894615at2"/>
<protein>
    <recommendedName>
        <fullName evidence="2">HTH merR-type domain-containing protein</fullName>
    </recommendedName>
</protein>
<dbReference type="Gene3D" id="1.10.1660.10">
    <property type="match status" value="1"/>
</dbReference>
<evidence type="ECO:0000313" key="3">
    <source>
        <dbReference type="EMBL" id="KUO96493.1"/>
    </source>
</evidence>
<evidence type="ECO:0000259" key="2">
    <source>
        <dbReference type="PROSITE" id="PS50937"/>
    </source>
</evidence>
<dbReference type="EMBL" id="LPVJ01000016">
    <property type="protein sequence ID" value="KUO96493.1"/>
    <property type="molecule type" value="Genomic_DNA"/>
</dbReference>
<name>A0A101XS29_9BACL</name>
<dbReference type="PROSITE" id="PS50937">
    <property type="entry name" value="HTH_MERR_2"/>
    <property type="match status" value="1"/>
</dbReference>
<dbReference type="InterPro" id="IPR000551">
    <property type="entry name" value="MerR-type_HTH_dom"/>
</dbReference>
<dbReference type="PANTHER" id="PTHR30204:SF90">
    <property type="entry name" value="HTH-TYPE TRANSCRIPTIONAL ACTIVATOR MTA"/>
    <property type="match status" value="1"/>
</dbReference>
<dbReference type="GO" id="GO:0003700">
    <property type="term" value="F:DNA-binding transcription factor activity"/>
    <property type="evidence" value="ECO:0007669"/>
    <property type="project" value="InterPro"/>
</dbReference>
<evidence type="ECO:0000256" key="1">
    <source>
        <dbReference type="ARBA" id="ARBA00023125"/>
    </source>
</evidence>
<comment type="caution">
    <text evidence="3">The sequence shown here is derived from an EMBL/GenBank/DDBJ whole genome shotgun (WGS) entry which is preliminary data.</text>
</comment>
<dbReference type="PRINTS" id="PR00040">
    <property type="entry name" value="HTHMERR"/>
</dbReference>
<proteinExistence type="predicted"/>
<keyword evidence="1" id="KW-0238">DNA-binding</keyword>
<dbReference type="Pfam" id="PF07739">
    <property type="entry name" value="TipAS"/>
    <property type="match status" value="1"/>
</dbReference>
<feature type="domain" description="HTH merR-type" evidence="2">
    <location>
        <begin position="1"/>
        <end position="69"/>
    </location>
</feature>
<evidence type="ECO:0000313" key="4">
    <source>
        <dbReference type="Proteomes" id="UP000053557"/>
    </source>
</evidence>
<accession>A0A101XS29</accession>
<dbReference type="AlphaFoldDB" id="A0A101XS29"/>
<dbReference type="InterPro" id="IPR047057">
    <property type="entry name" value="MerR_fam"/>
</dbReference>
<dbReference type="PROSITE" id="PS00552">
    <property type="entry name" value="HTH_MERR_1"/>
    <property type="match status" value="1"/>
</dbReference>
<organism evidence="3 4">
    <name type="scientific">Ferroacidibacillus organovorans</name>
    <dbReference type="NCBI Taxonomy" id="1765683"/>
    <lineage>
        <taxon>Bacteria</taxon>
        <taxon>Bacillati</taxon>
        <taxon>Bacillota</taxon>
        <taxon>Bacilli</taxon>
        <taxon>Bacillales</taxon>
        <taxon>Alicyclobacillaceae</taxon>
        <taxon>Ferroacidibacillus</taxon>
    </lineage>
</organism>
<sequence length="289" mass="33083">MESGELAKLTGITIRALHHYDQIGLLVPFLHSGAGHRLYSGKDIARLQQIISLKQLGFSLDEIGELLDNPSFRPDKAIRMQLDRLVQQIRIQEDLRSRLERLYELVQAQRELTGEEWIKIIEVMKMTEKYFTPEQMEKLKKQGELLGTEKIKEVENEWPSLIANVRVELKKGTPPDSPEVQLLAKRWKELVNLFTGGDSSITRSAEQYYAENPDRAAEFGMDKELWQYISKAMATSLVTERPPVRCRIILQQALGSSLPRTRAPFYAVSQASILFPAWVYTNGKSIQRG</sequence>
<dbReference type="CDD" id="cd01106">
    <property type="entry name" value="HTH_TipAL-Mta"/>
    <property type="match status" value="1"/>
</dbReference>
<keyword evidence="4" id="KW-1185">Reference proteome</keyword>
<dbReference type="Proteomes" id="UP000053557">
    <property type="component" value="Unassembled WGS sequence"/>
</dbReference>
<reference evidence="3 4" key="1">
    <citation type="submission" date="2015-12" db="EMBL/GenBank/DDBJ databases">
        <title>Draft genome sequence of Acidibacillus ferrooxidans ITV001, isolated from a chalcopyrite acid mine drainage site in Brazil.</title>
        <authorList>
            <person name="Dall'Agnol H."/>
            <person name="Nancucheo I."/>
            <person name="Johnson B."/>
            <person name="Oliveira R."/>
            <person name="Leite L."/>
            <person name="Pylro V."/>
            <person name="Nunes G.L."/>
            <person name="Tzotzos G."/>
            <person name="Fernandes G.R."/>
            <person name="Dutra J."/>
            <person name="Orellana S.C."/>
            <person name="Oliveira G."/>
        </authorList>
    </citation>
    <scope>NUCLEOTIDE SEQUENCE [LARGE SCALE GENOMIC DNA]</scope>
    <source>
        <strain evidence="4">ITV01</strain>
    </source>
</reference>
<dbReference type="SMART" id="SM00422">
    <property type="entry name" value="HTH_MERR"/>
    <property type="match status" value="1"/>
</dbReference>